<keyword evidence="1" id="KW-1185">Reference proteome</keyword>
<dbReference type="Proteomes" id="UP000887540">
    <property type="component" value="Unplaced"/>
</dbReference>
<name>A0A914CMG0_9BILA</name>
<proteinExistence type="predicted"/>
<protein>
    <submittedName>
        <fullName evidence="2">Uncharacterized protein</fullName>
    </submittedName>
</protein>
<organism evidence="1 2">
    <name type="scientific">Acrobeloides nanus</name>
    <dbReference type="NCBI Taxonomy" id="290746"/>
    <lineage>
        <taxon>Eukaryota</taxon>
        <taxon>Metazoa</taxon>
        <taxon>Ecdysozoa</taxon>
        <taxon>Nematoda</taxon>
        <taxon>Chromadorea</taxon>
        <taxon>Rhabditida</taxon>
        <taxon>Tylenchina</taxon>
        <taxon>Cephalobomorpha</taxon>
        <taxon>Cephaloboidea</taxon>
        <taxon>Cephalobidae</taxon>
        <taxon>Acrobeloides</taxon>
    </lineage>
</organism>
<evidence type="ECO:0000313" key="2">
    <source>
        <dbReference type="WBParaSite" id="ACRNAN_scaffold1192.g14341.t1"/>
    </source>
</evidence>
<sequence length="264" mass="30015">MDCSFLGYRSAQACMKLIDYSTGVAVRFCNAYACSSLIQGRLANTPCINDTYSKFQQYGYTYAQLQGINYSPNYASYLSLCCCSGDGCNSGETIKIIEKDNNSAIQNLTDEIGYRIKALNSDINLFNKDFQALYASIENSAKEYLDNIKKIGVELEKSQLIVKSNNTYKKYTLNEIEQNTQIDLGNYTSEIGGWVEEQINSHTTEDGTSRDKAQICKSLQEKFQIKYGGRWACFFSQFYSFQHDGFLMSVSFNDDMDKMIIFRE</sequence>
<evidence type="ECO:0000313" key="1">
    <source>
        <dbReference type="Proteomes" id="UP000887540"/>
    </source>
</evidence>
<dbReference type="WBParaSite" id="ACRNAN_scaffold1192.g14341.t1">
    <property type="protein sequence ID" value="ACRNAN_scaffold1192.g14341.t1"/>
    <property type="gene ID" value="ACRNAN_scaffold1192.g14341"/>
</dbReference>
<accession>A0A914CMG0</accession>
<reference evidence="2" key="1">
    <citation type="submission" date="2022-11" db="UniProtKB">
        <authorList>
            <consortium name="WormBaseParasite"/>
        </authorList>
    </citation>
    <scope>IDENTIFICATION</scope>
</reference>
<dbReference type="AlphaFoldDB" id="A0A914CMG0"/>